<accession>A0AAU8GWL5</accession>
<gene>
    <name evidence="2" type="ORF">V4D30_00700</name>
</gene>
<dbReference type="RefSeq" id="WP_353684334.1">
    <property type="nucleotide sequence ID" value="NZ_CP144373.1"/>
</dbReference>
<dbReference type="PROSITE" id="PS51059">
    <property type="entry name" value="PARP_CATALYTIC"/>
    <property type="match status" value="1"/>
</dbReference>
<organism evidence="2">
    <name type="scientific">Thermodesulfovibrio autotrophicus</name>
    <dbReference type="NCBI Taxonomy" id="3118333"/>
    <lineage>
        <taxon>Bacteria</taxon>
        <taxon>Pseudomonadati</taxon>
        <taxon>Nitrospirota</taxon>
        <taxon>Thermodesulfovibrionia</taxon>
        <taxon>Thermodesulfovibrionales</taxon>
        <taxon>Thermodesulfovibrionaceae</taxon>
        <taxon>Thermodesulfovibrio</taxon>
    </lineage>
</organism>
<dbReference type="KEGG" id="taut:V4D30_00700"/>
<evidence type="ECO:0000313" key="2">
    <source>
        <dbReference type="EMBL" id="XCH46811.1"/>
    </source>
</evidence>
<name>A0AAU8GWL5_9BACT</name>
<reference evidence="2" key="1">
    <citation type="submission" date="2024-01" db="EMBL/GenBank/DDBJ databases">
        <title>The first autotrophic representatives of the genus Thermodesulfovibrio.</title>
        <authorList>
            <person name="Maltseva A.I."/>
            <person name="Elcheninov A.G."/>
            <person name="Kublanov I.V."/>
            <person name="Lebedinsky A.V."/>
            <person name="Frolov E.N."/>
        </authorList>
    </citation>
    <scope>NUCLEOTIDE SEQUENCE</scope>
    <source>
        <strain evidence="2">3907-1M</strain>
    </source>
</reference>
<protein>
    <recommendedName>
        <fullName evidence="1">PARP catalytic domain-containing protein</fullName>
    </recommendedName>
</protein>
<sequence length="59" mass="6937">MSDKELKELKQSVDELKELVKAIYNHLVPNQTVSNAKVYQLKERARRKALEIKQKLDVE</sequence>
<dbReference type="EMBL" id="CP144373">
    <property type="protein sequence ID" value="XCH46811.1"/>
    <property type="molecule type" value="Genomic_DNA"/>
</dbReference>
<dbReference type="AlphaFoldDB" id="A0AAU8GWL5"/>
<proteinExistence type="predicted"/>
<feature type="domain" description="PARP catalytic" evidence="1">
    <location>
        <begin position="1"/>
        <end position="59"/>
    </location>
</feature>
<evidence type="ECO:0000259" key="1">
    <source>
        <dbReference type="PROSITE" id="PS51059"/>
    </source>
</evidence>
<dbReference type="InterPro" id="IPR012317">
    <property type="entry name" value="Poly(ADP-ribose)pol_cat_dom"/>
</dbReference>
<dbReference type="GO" id="GO:0003950">
    <property type="term" value="F:NAD+ poly-ADP-ribosyltransferase activity"/>
    <property type="evidence" value="ECO:0007669"/>
    <property type="project" value="InterPro"/>
</dbReference>